<evidence type="ECO:0000313" key="2">
    <source>
        <dbReference type="EMBL" id="BDX05323.1"/>
    </source>
</evidence>
<feature type="region of interest" description="Disordered" evidence="1">
    <location>
        <begin position="240"/>
        <end position="271"/>
    </location>
</feature>
<protein>
    <submittedName>
        <fullName evidence="2">Uncharacterized protein</fullName>
    </submittedName>
</protein>
<gene>
    <name evidence="2" type="ORF">MACH26_08440</name>
</gene>
<sequence>MHSINLNLDEVSQDPSHNLVVQSIADIPDTEPKAVINTRLTEDIAVLPLPGINTGLEVETEDNRTNKTRDKSNKTLMLCSFAIHAMGIAALASQSARHIPNILSKPEEIIPVQATLYYPPIPKLIEVPAESPEALETVPIKTVPTEIPVAELQNNTLEKNQQPLAQTVTESEKATVSDAAITEPTEQPPEVAVTNENPITESAVEPTAQQVTGNRLERLNQALSSHLNRINTQQMQAMSEAATANRQQQFYQQQTQGYQLPQAEPEMKIKK</sequence>
<evidence type="ECO:0000313" key="3">
    <source>
        <dbReference type="Proteomes" id="UP001333710"/>
    </source>
</evidence>
<accession>A0AA48HT29</accession>
<feature type="compositionally biased region" description="Low complexity" evidence="1">
    <location>
        <begin position="247"/>
        <end position="262"/>
    </location>
</feature>
<dbReference type="KEGG" id="pmaw:MACH26_08440"/>
<dbReference type="RefSeq" id="WP_338291291.1">
    <property type="nucleotide sequence ID" value="NZ_AP027272.1"/>
</dbReference>
<dbReference type="AlphaFoldDB" id="A0AA48HT29"/>
<reference evidence="2" key="1">
    <citation type="submission" date="2023-01" db="EMBL/GenBank/DDBJ databases">
        <title>Complete genome sequence of Planctobacterium marinum strain Dej080120_11.</title>
        <authorList>
            <person name="Ueki S."/>
            <person name="Maruyama F."/>
        </authorList>
    </citation>
    <scope>NUCLEOTIDE SEQUENCE</scope>
    <source>
        <strain evidence="2">Dej080120_11</strain>
    </source>
</reference>
<keyword evidence="3" id="KW-1185">Reference proteome</keyword>
<feature type="region of interest" description="Disordered" evidence="1">
    <location>
        <begin position="172"/>
        <end position="192"/>
    </location>
</feature>
<dbReference type="Proteomes" id="UP001333710">
    <property type="component" value="Chromosome"/>
</dbReference>
<name>A0AA48HT29_9ALTE</name>
<dbReference type="EMBL" id="AP027272">
    <property type="protein sequence ID" value="BDX05323.1"/>
    <property type="molecule type" value="Genomic_DNA"/>
</dbReference>
<evidence type="ECO:0000256" key="1">
    <source>
        <dbReference type="SAM" id="MobiDB-lite"/>
    </source>
</evidence>
<proteinExistence type="predicted"/>
<organism evidence="2 3">
    <name type="scientific">Planctobacterium marinum</name>
    <dbReference type="NCBI Taxonomy" id="1631968"/>
    <lineage>
        <taxon>Bacteria</taxon>
        <taxon>Pseudomonadati</taxon>
        <taxon>Pseudomonadota</taxon>
        <taxon>Gammaproteobacteria</taxon>
        <taxon>Alteromonadales</taxon>
        <taxon>Alteromonadaceae</taxon>
        <taxon>Planctobacterium</taxon>
    </lineage>
</organism>